<reference evidence="3 4" key="1">
    <citation type="submission" date="2018-08" db="EMBL/GenBank/DDBJ databases">
        <authorList>
            <person name="Khan S.A."/>
        </authorList>
    </citation>
    <scope>NUCLEOTIDE SEQUENCE [LARGE SCALE GENOMIC DNA]</scope>
    <source>
        <strain evidence="3 4">GTF-13</strain>
    </source>
</reference>
<feature type="coiled-coil region" evidence="1">
    <location>
        <begin position="134"/>
        <end position="195"/>
    </location>
</feature>
<feature type="transmembrane region" description="Helical" evidence="2">
    <location>
        <begin position="56"/>
        <end position="76"/>
    </location>
</feature>
<evidence type="ECO:0000256" key="1">
    <source>
        <dbReference type="SAM" id="Coils"/>
    </source>
</evidence>
<sequence>MLSSLRVPSFPQKACLQMAITASFSTLSLVMISLVMALTLLFHLRGFNAQTASNAPTILTSLGIFGTFLGVALGLLDFNTTDIQASVPDLIDGLKTAFWSSIAGLAGALSIKLRYLIELRRDRASREQIRMATVDDLAQLLAQIRDRLEDANAERHEAELLGEMKALRQESQQQLAHLNQQMGHYQQQMVEANTRALVGALETVMRDFNTRINEQYGENFRHLNEAVGEMLRWQQAYQQQLDTLIQQQQITGAIMEEATRSHERVVEQTRVFSTVSEALEGMLAGLETQSKGLEGYLSALSSLVSSAGEGLPQLEGRFDVLTRQLHSSITTGHEQVQGLLESSSEQFSRAQEALNTQVERILSRNEAQLERLDQSMEQELNRALQGFGYQLTALSEKFVSDYAPLTERLRELVALAQETEAR</sequence>
<evidence type="ECO:0000313" key="3">
    <source>
        <dbReference type="EMBL" id="RRJ85051.1"/>
    </source>
</evidence>
<keyword evidence="2" id="KW-1133">Transmembrane helix</keyword>
<evidence type="ECO:0000256" key="2">
    <source>
        <dbReference type="SAM" id="Phobius"/>
    </source>
</evidence>
<keyword evidence="2" id="KW-0812">Transmembrane</keyword>
<name>A0A3P3VQI2_9GAMM</name>
<feature type="transmembrane region" description="Helical" evidence="2">
    <location>
        <begin position="96"/>
        <end position="117"/>
    </location>
</feature>
<organism evidence="3 4">
    <name type="scientific">Aestuariirhabdus litorea</name>
    <dbReference type="NCBI Taxonomy" id="2528527"/>
    <lineage>
        <taxon>Bacteria</taxon>
        <taxon>Pseudomonadati</taxon>
        <taxon>Pseudomonadota</taxon>
        <taxon>Gammaproteobacteria</taxon>
        <taxon>Oceanospirillales</taxon>
        <taxon>Aestuariirhabdaceae</taxon>
        <taxon>Aestuariirhabdus</taxon>
    </lineage>
</organism>
<feature type="transmembrane region" description="Helical" evidence="2">
    <location>
        <begin position="20"/>
        <end position="44"/>
    </location>
</feature>
<accession>A0A3P3VQI2</accession>
<keyword evidence="1" id="KW-0175">Coiled coil</keyword>
<comment type="caution">
    <text evidence="3">The sequence shown here is derived from an EMBL/GenBank/DDBJ whole genome shotgun (WGS) entry which is preliminary data.</text>
</comment>
<keyword evidence="2" id="KW-0472">Membrane</keyword>
<evidence type="ECO:0008006" key="5">
    <source>
        <dbReference type="Google" id="ProtNLM"/>
    </source>
</evidence>
<evidence type="ECO:0000313" key="4">
    <source>
        <dbReference type="Proteomes" id="UP000280792"/>
    </source>
</evidence>
<keyword evidence="4" id="KW-1185">Reference proteome</keyword>
<protein>
    <recommendedName>
        <fullName evidence="5">MotA/TolQ/ExbB proton channel domain-containing protein</fullName>
    </recommendedName>
</protein>
<dbReference type="EMBL" id="QWEZ01000001">
    <property type="protein sequence ID" value="RRJ85051.1"/>
    <property type="molecule type" value="Genomic_DNA"/>
</dbReference>
<dbReference type="Proteomes" id="UP000280792">
    <property type="component" value="Unassembled WGS sequence"/>
</dbReference>
<dbReference type="AlphaFoldDB" id="A0A3P3VQI2"/>
<reference evidence="3 4" key="2">
    <citation type="submission" date="2018-12" db="EMBL/GenBank/DDBJ databases">
        <title>Simiduia agarivorans gen. nov., sp. nov., a marine, agarolytic bacterium isolated from shallow coastal water from Keelung, Taiwan.</title>
        <authorList>
            <person name="Shieh W.Y."/>
        </authorList>
    </citation>
    <scope>NUCLEOTIDE SEQUENCE [LARGE SCALE GENOMIC DNA]</scope>
    <source>
        <strain evidence="3 4">GTF-13</strain>
    </source>
</reference>
<proteinExistence type="predicted"/>
<gene>
    <name evidence="3" type="ORF">D0544_08230</name>
</gene>